<dbReference type="SUPFAM" id="SSF160443">
    <property type="entry name" value="SMR domain-like"/>
    <property type="match status" value="1"/>
</dbReference>
<reference evidence="3 4" key="1">
    <citation type="submission" date="2019-12" db="EMBL/GenBank/DDBJ databases">
        <title>Comparative genomics gives insights into the taxonomy of the Azoarcus-Aromatoleum group and reveals separate origins of nif in the plant-associated Azoarcus and non-plant-associated Aromatoleum sub-groups.</title>
        <authorList>
            <person name="Lafos M."/>
            <person name="Maluk M."/>
            <person name="Batista M."/>
            <person name="Junghare M."/>
            <person name="Carmona M."/>
            <person name="Faoro H."/>
            <person name="Cruz L.M."/>
            <person name="Battistoni F."/>
            <person name="De Souza E."/>
            <person name="Pedrosa F."/>
            <person name="Chen W.-M."/>
            <person name="Poole P.S."/>
            <person name="Dixon R.A."/>
            <person name="James E.K."/>
        </authorList>
    </citation>
    <scope>NUCLEOTIDE SEQUENCE [LARGE SCALE GENOMIC DNA]</scope>
    <source>
        <strain evidence="3 4">22Lin</strain>
    </source>
</reference>
<feature type="domain" description="Smr" evidence="2">
    <location>
        <begin position="272"/>
        <end position="353"/>
    </location>
</feature>
<dbReference type="SMART" id="SM00463">
    <property type="entry name" value="SMR"/>
    <property type="match status" value="1"/>
</dbReference>
<evidence type="ECO:0000256" key="1">
    <source>
        <dbReference type="SAM" id="MobiDB-lite"/>
    </source>
</evidence>
<dbReference type="Proteomes" id="UP000648984">
    <property type="component" value="Unassembled WGS sequence"/>
</dbReference>
<keyword evidence="4" id="KW-1185">Reference proteome</keyword>
<organism evidence="3 4">
    <name type="scientific">Aromatoleum diolicum</name>
    <dbReference type="NCBI Taxonomy" id="75796"/>
    <lineage>
        <taxon>Bacteria</taxon>
        <taxon>Pseudomonadati</taxon>
        <taxon>Pseudomonadota</taxon>
        <taxon>Betaproteobacteria</taxon>
        <taxon>Rhodocyclales</taxon>
        <taxon>Rhodocyclaceae</taxon>
        <taxon>Aromatoleum</taxon>
    </lineage>
</organism>
<feature type="compositionally biased region" description="Low complexity" evidence="1">
    <location>
        <begin position="8"/>
        <end position="21"/>
    </location>
</feature>
<evidence type="ECO:0000313" key="4">
    <source>
        <dbReference type="Proteomes" id="UP000648984"/>
    </source>
</evidence>
<dbReference type="EMBL" id="WTVQ01000011">
    <property type="protein sequence ID" value="NMG74854.1"/>
    <property type="molecule type" value="Genomic_DNA"/>
</dbReference>
<protein>
    <submittedName>
        <fullName evidence="3">DNA mismatch repair protein MutS</fullName>
    </submittedName>
</protein>
<gene>
    <name evidence="3" type="ORF">GPA25_08810</name>
</gene>
<evidence type="ECO:0000259" key="2">
    <source>
        <dbReference type="PROSITE" id="PS50828"/>
    </source>
</evidence>
<feature type="compositionally biased region" description="Low complexity" evidence="1">
    <location>
        <begin position="40"/>
        <end position="51"/>
    </location>
</feature>
<dbReference type="PANTHER" id="PTHR35562:SF2">
    <property type="entry name" value="DNA ENDONUCLEASE SMRA-RELATED"/>
    <property type="match status" value="1"/>
</dbReference>
<dbReference type="InterPro" id="IPR036063">
    <property type="entry name" value="Smr_dom_sf"/>
</dbReference>
<feature type="region of interest" description="Disordered" evidence="1">
    <location>
        <begin position="1"/>
        <end position="121"/>
    </location>
</feature>
<sequence>MARPPRPASARPADRSGPSRSTLEELATLRGKLRQDRGGSRTTGSTPPGKTAPEPDTSALTGADTRDSDLLRVALRDVKPLNHANQRAEIDTPKPPPVPRPRTTTEVEDDAPVAQRRRQAPTDGRELFHFAMGDVTPIPSANRAEIGVDRGLARRRRAGNLKEAEQGAMNTIPLLPLEPEKLDPAELFRYAVRGSQPVNTRNRAELSPPAPMPQPLKHFEDEHAALRESLDAPMSLEDRLEMGDEAAFLRPGLPRRVLTDLRRGRWVLQGQLDLHGLNRDEARGELSRFLTASLQQGRRCVRVIHGKGLGSPGKESILKQLSRGWLAQREEILAFCQAGPHDGGSGALLVLLRAGNPARG</sequence>
<dbReference type="PROSITE" id="PS50828">
    <property type="entry name" value="SMR"/>
    <property type="match status" value="1"/>
</dbReference>
<dbReference type="Pfam" id="PF01713">
    <property type="entry name" value="Smr"/>
    <property type="match status" value="1"/>
</dbReference>
<proteinExistence type="predicted"/>
<dbReference type="InterPro" id="IPR002625">
    <property type="entry name" value="Smr_dom"/>
</dbReference>
<dbReference type="Gene3D" id="3.30.1370.110">
    <property type="match status" value="1"/>
</dbReference>
<feature type="compositionally biased region" description="Basic and acidic residues" evidence="1">
    <location>
        <begin position="64"/>
        <end position="92"/>
    </location>
</feature>
<dbReference type="PANTHER" id="PTHR35562">
    <property type="entry name" value="DNA ENDONUCLEASE SMRA-RELATED"/>
    <property type="match status" value="1"/>
</dbReference>
<evidence type="ECO:0000313" key="3">
    <source>
        <dbReference type="EMBL" id="NMG74854.1"/>
    </source>
</evidence>
<name>A0ABX1Q904_9RHOO</name>
<accession>A0ABX1Q904</accession>
<comment type="caution">
    <text evidence="3">The sequence shown here is derived from an EMBL/GenBank/DDBJ whole genome shotgun (WGS) entry which is preliminary data.</text>
</comment>